<reference evidence="1" key="1">
    <citation type="journal article" date="2015" name="Nature">
        <title>Complex archaea that bridge the gap between prokaryotes and eukaryotes.</title>
        <authorList>
            <person name="Spang A."/>
            <person name="Saw J.H."/>
            <person name="Jorgensen S.L."/>
            <person name="Zaremba-Niedzwiedzka K."/>
            <person name="Martijn J."/>
            <person name="Lind A.E."/>
            <person name="van Eijk R."/>
            <person name="Schleper C."/>
            <person name="Guy L."/>
            <person name="Ettema T.J."/>
        </authorList>
    </citation>
    <scope>NUCLEOTIDE SEQUENCE</scope>
</reference>
<feature type="non-terminal residue" evidence="1">
    <location>
        <position position="91"/>
    </location>
</feature>
<gene>
    <name evidence="1" type="ORF">LCGC14_2637200</name>
</gene>
<organism evidence="1">
    <name type="scientific">marine sediment metagenome</name>
    <dbReference type="NCBI Taxonomy" id="412755"/>
    <lineage>
        <taxon>unclassified sequences</taxon>
        <taxon>metagenomes</taxon>
        <taxon>ecological metagenomes</taxon>
    </lineage>
</organism>
<name>A0A0F9C9F6_9ZZZZ</name>
<evidence type="ECO:0000313" key="1">
    <source>
        <dbReference type="EMBL" id="KKK98989.1"/>
    </source>
</evidence>
<comment type="caution">
    <text evidence="1">The sequence shown here is derived from an EMBL/GenBank/DDBJ whole genome shotgun (WGS) entry which is preliminary data.</text>
</comment>
<sequence length="91" mass="10070">MSPSVDDLGTSNYISKSDVGKGLLLTIRSYEKKNVGKGKQDIQFVFYFNEHEKGFILKPTNGKLIAAVAGSADFDDWIGKKIVLFIDPTIE</sequence>
<dbReference type="EMBL" id="LAZR01045383">
    <property type="protein sequence ID" value="KKK98989.1"/>
    <property type="molecule type" value="Genomic_DNA"/>
</dbReference>
<proteinExistence type="predicted"/>
<dbReference type="AlphaFoldDB" id="A0A0F9C9F6"/>
<protein>
    <submittedName>
        <fullName evidence="1">Uncharacterized protein</fullName>
    </submittedName>
</protein>
<accession>A0A0F9C9F6</accession>